<dbReference type="PANTHER" id="PTHR43639">
    <property type="entry name" value="OXIDOREDUCTASE, SHORT-CHAIN DEHYDROGENASE/REDUCTASE FAMILY (AFU_ORTHOLOGUE AFUA_5G02870)"/>
    <property type="match status" value="1"/>
</dbReference>
<dbReference type="RefSeq" id="WP_161676539.1">
    <property type="nucleotide sequence ID" value="NZ_JAABLP010000003.1"/>
</dbReference>
<keyword evidence="2 3" id="KW-0560">Oxidoreductase</keyword>
<dbReference type="EMBL" id="JAABLP010000003">
    <property type="protein sequence ID" value="NBN64571.1"/>
    <property type="molecule type" value="Genomic_DNA"/>
</dbReference>
<dbReference type="PANTHER" id="PTHR43639:SF1">
    <property type="entry name" value="SHORT-CHAIN DEHYDROGENASE_REDUCTASE FAMILY PROTEIN"/>
    <property type="match status" value="1"/>
</dbReference>
<evidence type="ECO:0000256" key="1">
    <source>
        <dbReference type="ARBA" id="ARBA00006484"/>
    </source>
</evidence>
<dbReference type="Proteomes" id="UP000541347">
    <property type="component" value="Unassembled WGS sequence"/>
</dbReference>
<dbReference type="CDD" id="cd05345">
    <property type="entry name" value="BKR_3_SDR_c"/>
    <property type="match status" value="1"/>
</dbReference>
<dbReference type="Gene3D" id="3.40.50.720">
    <property type="entry name" value="NAD(P)-binding Rossmann-like Domain"/>
    <property type="match status" value="1"/>
</dbReference>
<dbReference type="NCBIfam" id="NF005559">
    <property type="entry name" value="PRK07231.1"/>
    <property type="match status" value="1"/>
</dbReference>
<evidence type="ECO:0000256" key="2">
    <source>
        <dbReference type="ARBA" id="ARBA00023002"/>
    </source>
</evidence>
<gene>
    <name evidence="3" type="ORF">GWI71_12825</name>
</gene>
<reference evidence="3 4" key="1">
    <citation type="submission" date="2020-01" db="EMBL/GenBank/DDBJ databases">
        <authorList>
            <person name="Peng S.Y."/>
            <person name="Li J."/>
            <person name="Wang M."/>
            <person name="Wang L."/>
            <person name="Wang C.Q."/>
            <person name="Wang J.R."/>
        </authorList>
    </citation>
    <scope>NUCLEOTIDE SEQUENCE [LARGE SCALE GENOMIC DNA]</scope>
    <source>
        <strain evidence="3 4">XCT-34</strain>
    </source>
</reference>
<comment type="similarity">
    <text evidence="1">Belongs to the short-chain dehydrogenases/reductases (SDR) family.</text>
</comment>
<dbReference type="InterPro" id="IPR002347">
    <property type="entry name" value="SDR_fam"/>
</dbReference>
<dbReference type="InterPro" id="IPR036291">
    <property type="entry name" value="NAD(P)-bd_dom_sf"/>
</dbReference>
<dbReference type="SUPFAM" id="SSF51735">
    <property type="entry name" value="NAD(P)-binding Rossmann-fold domains"/>
    <property type="match status" value="1"/>
</dbReference>
<proteinExistence type="inferred from homology"/>
<evidence type="ECO:0000313" key="4">
    <source>
        <dbReference type="Proteomes" id="UP000541347"/>
    </source>
</evidence>
<keyword evidence="4" id="KW-1185">Reference proteome</keyword>
<dbReference type="GO" id="GO:0047936">
    <property type="term" value="F:glucose 1-dehydrogenase [NAD(P)+] activity"/>
    <property type="evidence" value="ECO:0007669"/>
    <property type="project" value="UniProtKB-EC"/>
</dbReference>
<sequence length="250" mass="26171">MADRLTGKVAVITGAGSGFGEGIAKRFAEEGARVVVADLNGEAAARVAGEIGASAVAVTADVTLRADVERMIKAASRGFGRLDILINNAGYSHRNKSLLEVSEEEFDRILAVNARAIYLSTLAVVPIMEAQGGGVILTTASTAGLRPRPGLTWYNASKGWAITASKSMAAELAPKNIRVNALCPVAGETGMLHLFMGEDTPEKRAQFKASIPLGRLSKPMDMANAALWLASDEAEFITGVALEVDGGRCI</sequence>
<accession>A0ABW9ZIE7</accession>
<comment type="caution">
    <text evidence="3">The sequence shown here is derived from an EMBL/GenBank/DDBJ whole genome shotgun (WGS) entry which is preliminary data.</text>
</comment>
<protein>
    <submittedName>
        <fullName evidence="3">Glucose 1-dehydrogenase</fullName>
        <ecNumber evidence="3">1.1.1.47</ecNumber>
    </submittedName>
</protein>
<dbReference type="Pfam" id="PF13561">
    <property type="entry name" value="adh_short_C2"/>
    <property type="match status" value="1"/>
</dbReference>
<evidence type="ECO:0000313" key="3">
    <source>
        <dbReference type="EMBL" id="NBN64571.1"/>
    </source>
</evidence>
<organism evidence="3 4">
    <name type="scientific">Pannonibacter tanglangensis</name>
    <dbReference type="NCBI Taxonomy" id="2750084"/>
    <lineage>
        <taxon>Bacteria</taxon>
        <taxon>Pseudomonadati</taxon>
        <taxon>Pseudomonadota</taxon>
        <taxon>Alphaproteobacteria</taxon>
        <taxon>Hyphomicrobiales</taxon>
        <taxon>Stappiaceae</taxon>
        <taxon>Pannonibacter</taxon>
    </lineage>
</organism>
<dbReference type="EC" id="1.1.1.47" evidence="3"/>
<name>A0ABW9ZIE7_9HYPH</name>
<dbReference type="PRINTS" id="PR00081">
    <property type="entry name" value="GDHRDH"/>
</dbReference>
<dbReference type="PRINTS" id="PR00080">
    <property type="entry name" value="SDRFAMILY"/>
</dbReference>